<dbReference type="SUPFAM" id="SSF54427">
    <property type="entry name" value="NTF2-like"/>
    <property type="match status" value="1"/>
</dbReference>
<gene>
    <name evidence="3" type="ORF">KFE25_008804</name>
</gene>
<dbReference type="PANTHER" id="PTHR33747">
    <property type="entry name" value="UPF0225 PROTEIN SCO1677"/>
    <property type="match status" value="1"/>
</dbReference>
<keyword evidence="1" id="KW-0732">Signal</keyword>
<evidence type="ECO:0000256" key="1">
    <source>
        <dbReference type="SAM" id="SignalP"/>
    </source>
</evidence>
<dbReference type="Proteomes" id="UP000751190">
    <property type="component" value="Unassembled WGS sequence"/>
</dbReference>
<dbReference type="PANTHER" id="PTHR33747:SF1">
    <property type="entry name" value="ADENYLATE CYCLASE-ASSOCIATED CAP C-TERMINAL DOMAIN-CONTAINING PROTEIN"/>
    <property type="match status" value="1"/>
</dbReference>
<name>A0A8J5XRI4_DIALT</name>
<feature type="chain" id="PRO_5035235303" description="YchJ-like middle NTF2-like domain-containing protein" evidence="1">
    <location>
        <begin position="20"/>
        <end position="222"/>
    </location>
</feature>
<evidence type="ECO:0000313" key="4">
    <source>
        <dbReference type="Proteomes" id="UP000751190"/>
    </source>
</evidence>
<proteinExistence type="predicted"/>
<evidence type="ECO:0000313" key="3">
    <source>
        <dbReference type="EMBL" id="KAG8470383.1"/>
    </source>
</evidence>
<accession>A0A8J5XRI4</accession>
<comment type="caution">
    <text evidence="3">The sequence shown here is derived from an EMBL/GenBank/DDBJ whole genome shotgun (WGS) entry which is preliminary data.</text>
</comment>
<reference evidence="3" key="1">
    <citation type="submission" date="2021-05" db="EMBL/GenBank/DDBJ databases">
        <title>The genome of the haptophyte Pavlova lutheri (Diacronema luteri, Pavlovales) - a model for lipid biosynthesis in eukaryotic algae.</title>
        <authorList>
            <person name="Hulatt C.J."/>
            <person name="Posewitz M.C."/>
        </authorList>
    </citation>
    <scope>NUCLEOTIDE SEQUENCE</scope>
    <source>
        <strain evidence="3">NIVA-4/92</strain>
    </source>
</reference>
<keyword evidence="4" id="KW-1185">Reference proteome</keyword>
<sequence>MASLGRALFLLLWLLHADGLVTMMAAGRRGGKAGGTSGKGFGSKPPSLGDVIRATKTRAPADAASTPCACGSGAAYAACCQPYHDGEAVATTAERLVRTRYTAFCYRLPAYIVSTTHPTNRDFNPNAVDAVRALDRRGMFDSFEFVGLEIGSVEEQSSEERFVAFTVTLRALESDGGIAKGSELRVSERSRFLPRSDVAGWLYASGEVRAQVEGLEDALLNG</sequence>
<dbReference type="Gene3D" id="3.10.450.50">
    <property type="match status" value="1"/>
</dbReference>
<dbReference type="OMA" id="MFDSFEF"/>
<dbReference type="Pfam" id="PF17775">
    <property type="entry name" value="YchJ_M-like"/>
    <property type="match status" value="1"/>
</dbReference>
<dbReference type="AlphaFoldDB" id="A0A8J5XRI4"/>
<dbReference type="InterPro" id="IPR048469">
    <property type="entry name" value="YchJ-like_M"/>
</dbReference>
<evidence type="ECO:0000259" key="2">
    <source>
        <dbReference type="Pfam" id="PF17775"/>
    </source>
</evidence>
<organism evidence="3 4">
    <name type="scientific">Diacronema lutheri</name>
    <name type="common">Unicellular marine alga</name>
    <name type="synonym">Monochrysis lutheri</name>
    <dbReference type="NCBI Taxonomy" id="2081491"/>
    <lineage>
        <taxon>Eukaryota</taxon>
        <taxon>Haptista</taxon>
        <taxon>Haptophyta</taxon>
        <taxon>Pavlovophyceae</taxon>
        <taxon>Pavlovales</taxon>
        <taxon>Pavlovaceae</taxon>
        <taxon>Diacronema</taxon>
    </lineage>
</organism>
<protein>
    <recommendedName>
        <fullName evidence="2">YchJ-like middle NTF2-like domain-containing protein</fullName>
    </recommendedName>
</protein>
<dbReference type="EMBL" id="JAGTXO010000001">
    <property type="protein sequence ID" value="KAG8470383.1"/>
    <property type="molecule type" value="Genomic_DNA"/>
</dbReference>
<feature type="domain" description="YchJ-like middle NTF2-like" evidence="2">
    <location>
        <begin position="92"/>
        <end position="206"/>
    </location>
</feature>
<feature type="signal peptide" evidence="1">
    <location>
        <begin position="1"/>
        <end position="19"/>
    </location>
</feature>
<dbReference type="InterPro" id="IPR032710">
    <property type="entry name" value="NTF2-like_dom_sf"/>
</dbReference>
<dbReference type="OrthoDB" id="539593at2759"/>